<evidence type="ECO:0000256" key="1">
    <source>
        <dbReference type="SAM" id="Phobius"/>
    </source>
</evidence>
<dbReference type="Proteomes" id="UP001569428">
    <property type="component" value="Unassembled WGS sequence"/>
</dbReference>
<dbReference type="RefSeq" id="WP_371841050.1">
    <property type="nucleotide sequence ID" value="NZ_JBGMEK010000080.1"/>
</dbReference>
<keyword evidence="1" id="KW-0812">Transmembrane</keyword>
<feature type="transmembrane region" description="Helical" evidence="1">
    <location>
        <begin position="108"/>
        <end position="129"/>
    </location>
</feature>
<dbReference type="EMBL" id="JBGMEK010000080">
    <property type="protein sequence ID" value="MFA0813258.1"/>
    <property type="molecule type" value="Genomic_DNA"/>
</dbReference>
<feature type="transmembrane region" description="Helical" evidence="1">
    <location>
        <begin position="172"/>
        <end position="191"/>
    </location>
</feature>
<keyword evidence="1" id="KW-1133">Transmembrane helix</keyword>
<keyword evidence="1" id="KW-0472">Membrane</keyword>
<name>A0ABV4P6E3_9GAMM</name>
<feature type="transmembrane region" description="Helical" evidence="1">
    <location>
        <begin position="141"/>
        <end position="160"/>
    </location>
</feature>
<keyword evidence="3" id="KW-1185">Reference proteome</keyword>
<organism evidence="2 3">
    <name type="scientific">Microbulbifer epialgicus</name>
    <dbReference type="NCBI Taxonomy" id="393907"/>
    <lineage>
        <taxon>Bacteria</taxon>
        <taxon>Pseudomonadati</taxon>
        <taxon>Pseudomonadota</taxon>
        <taxon>Gammaproteobacteria</taxon>
        <taxon>Cellvibrionales</taxon>
        <taxon>Microbulbiferaceae</taxon>
        <taxon>Microbulbifer</taxon>
    </lineage>
</organism>
<accession>A0ABV4P6E3</accession>
<comment type="caution">
    <text evidence="2">The sequence shown here is derived from an EMBL/GenBank/DDBJ whole genome shotgun (WGS) entry which is preliminary data.</text>
</comment>
<evidence type="ECO:0000313" key="2">
    <source>
        <dbReference type="EMBL" id="MFA0813258.1"/>
    </source>
</evidence>
<proteinExistence type="predicted"/>
<reference evidence="2 3" key="1">
    <citation type="submission" date="2024-08" db="EMBL/GenBank/DDBJ databases">
        <authorList>
            <person name="Ishaq N."/>
        </authorList>
    </citation>
    <scope>NUCLEOTIDE SEQUENCE [LARGE SCALE GENOMIC DNA]</scope>
    <source>
        <strain evidence="2 3">DSM 18651</strain>
    </source>
</reference>
<protein>
    <submittedName>
        <fullName evidence="2">Uncharacterized protein</fullName>
    </submittedName>
</protein>
<sequence>MSFYMIAGVSSVFALIGISLLYSAWSCGGAQPLRAWSGWGFIVLSALSWSSIVGVEFGVSIATLIVMLGVFALLALKVDWPSGPRPVEKQRSGAAESQALRLLWLRGFLRFMAAFLLPTVSGLTAGLLFFGFTDFSDTTRLVGGAFLSVTVWTLAMVWCCADKKLLRPSTGLLAFSAVSGLLLAFALPASAA</sequence>
<gene>
    <name evidence="2" type="ORF">ACCI49_20355</name>
</gene>
<feature type="transmembrane region" description="Helical" evidence="1">
    <location>
        <begin position="53"/>
        <end position="76"/>
    </location>
</feature>
<evidence type="ECO:0000313" key="3">
    <source>
        <dbReference type="Proteomes" id="UP001569428"/>
    </source>
</evidence>